<evidence type="ECO:0000256" key="7">
    <source>
        <dbReference type="ARBA" id="ARBA00023125"/>
    </source>
</evidence>
<evidence type="ECO:0000256" key="1">
    <source>
        <dbReference type="ARBA" id="ARBA00001966"/>
    </source>
</evidence>
<organism evidence="11 12">
    <name type="scientific">Cajanus cajan</name>
    <name type="common">Pigeon pea</name>
    <name type="synonym">Cajanus indicus</name>
    <dbReference type="NCBI Taxonomy" id="3821"/>
    <lineage>
        <taxon>Eukaryota</taxon>
        <taxon>Viridiplantae</taxon>
        <taxon>Streptophyta</taxon>
        <taxon>Embryophyta</taxon>
        <taxon>Tracheophyta</taxon>
        <taxon>Spermatophyta</taxon>
        <taxon>Magnoliopsida</taxon>
        <taxon>eudicotyledons</taxon>
        <taxon>Gunneridae</taxon>
        <taxon>Pentapetalae</taxon>
        <taxon>rosids</taxon>
        <taxon>fabids</taxon>
        <taxon>Fabales</taxon>
        <taxon>Fabaceae</taxon>
        <taxon>Papilionoideae</taxon>
        <taxon>50 kb inversion clade</taxon>
        <taxon>NPAAA clade</taxon>
        <taxon>indigoferoid/millettioid clade</taxon>
        <taxon>Phaseoleae</taxon>
        <taxon>Cajanus</taxon>
    </lineage>
</organism>
<dbReference type="GO" id="GO:0046872">
    <property type="term" value="F:metal ion binding"/>
    <property type="evidence" value="ECO:0007669"/>
    <property type="project" value="UniProtKB-KW"/>
</dbReference>
<dbReference type="GO" id="GO:0035514">
    <property type="term" value="F:DNA demethylase activity"/>
    <property type="evidence" value="ECO:0007669"/>
    <property type="project" value="InterPro"/>
</dbReference>
<name>A0A151QZD4_CAJCA</name>
<dbReference type="SMART" id="SM00525">
    <property type="entry name" value="FES"/>
    <property type="match status" value="1"/>
</dbReference>
<dbReference type="Pfam" id="PF15628">
    <property type="entry name" value="RRM_DME"/>
    <property type="match status" value="1"/>
</dbReference>
<dbReference type="InterPro" id="IPR011257">
    <property type="entry name" value="DNA_glycosylase"/>
</dbReference>
<keyword evidence="5" id="KW-0408">Iron</keyword>
<evidence type="ECO:0000256" key="4">
    <source>
        <dbReference type="ARBA" id="ARBA00022723"/>
    </source>
</evidence>
<dbReference type="InterPro" id="IPR023170">
    <property type="entry name" value="HhH_base_excis_C"/>
</dbReference>
<keyword evidence="4" id="KW-0479">Metal-binding</keyword>
<reference evidence="11" key="1">
    <citation type="journal article" date="2012" name="Nat. Biotechnol.">
        <title>Draft genome sequence of pigeonpea (Cajanus cajan), an orphan legume crop of resource-poor farmers.</title>
        <authorList>
            <person name="Varshney R.K."/>
            <person name="Chen W."/>
            <person name="Li Y."/>
            <person name="Bharti A.K."/>
            <person name="Saxena R.K."/>
            <person name="Schlueter J.A."/>
            <person name="Donoghue M.T."/>
            <person name="Azam S."/>
            <person name="Fan G."/>
            <person name="Whaley A.M."/>
            <person name="Farmer A.D."/>
            <person name="Sheridan J."/>
            <person name="Iwata A."/>
            <person name="Tuteja R."/>
            <person name="Penmetsa R.V."/>
            <person name="Wu W."/>
            <person name="Upadhyaya H.D."/>
            <person name="Yang S.P."/>
            <person name="Shah T."/>
            <person name="Saxena K.B."/>
            <person name="Michael T."/>
            <person name="McCombie W.R."/>
            <person name="Yang B."/>
            <person name="Zhang G."/>
            <person name="Yang H."/>
            <person name="Wang J."/>
            <person name="Spillane C."/>
            <person name="Cook D.R."/>
            <person name="May G.D."/>
            <person name="Xu X."/>
            <person name="Jackson S.A."/>
        </authorList>
    </citation>
    <scope>NUCLEOTIDE SEQUENCE [LARGE SCALE GENOMIC DNA]</scope>
</reference>
<dbReference type="InterPro" id="IPR003651">
    <property type="entry name" value="Endonuclease3_FeS-loop_motif"/>
</dbReference>
<keyword evidence="7" id="KW-0238">DNA-binding</keyword>
<evidence type="ECO:0000256" key="6">
    <source>
        <dbReference type="ARBA" id="ARBA00023014"/>
    </source>
</evidence>
<evidence type="ECO:0000256" key="3">
    <source>
        <dbReference type="ARBA" id="ARBA00005646"/>
    </source>
</evidence>
<keyword evidence="8" id="KW-0539">Nucleus</keyword>
<dbReference type="SUPFAM" id="SSF48150">
    <property type="entry name" value="DNA-glycosylase"/>
    <property type="match status" value="1"/>
</dbReference>
<evidence type="ECO:0000256" key="8">
    <source>
        <dbReference type="ARBA" id="ARBA00023242"/>
    </source>
</evidence>
<dbReference type="GO" id="GO:0019104">
    <property type="term" value="F:DNA N-glycosylase activity"/>
    <property type="evidence" value="ECO:0007669"/>
    <property type="project" value="InterPro"/>
</dbReference>
<dbReference type="Gene3D" id="1.10.1670.10">
    <property type="entry name" value="Helix-hairpin-Helix base-excision DNA repair enzymes (C-terminal)"/>
    <property type="match status" value="1"/>
</dbReference>
<keyword evidence="6" id="KW-0411">Iron-sulfur</keyword>
<keyword evidence="12" id="KW-1185">Reference proteome</keyword>
<feature type="region of interest" description="Disordered" evidence="9">
    <location>
        <begin position="141"/>
        <end position="165"/>
    </location>
</feature>
<dbReference type="Proteomes" id="UP000075243">
    <property type="component" value="Unassembled WGS sequence"/>
</dbReference>
<dbReference type="OMA" id="AKTRRDY"/>
<evidence type="ECO:0000313" key="11">
    <source>
        <dbReference type="EMBL" id="KYP35674.1"/>
    </source>
</evidence>
<dbReference type="PANTHER" id="PTHR46213">
    <property type="entry name" value="TRANSCRIPTIONAL ACTIVATOR DEMETER"/>
    <property type="match status" value="1"/>
</dbReference>
<comment type="cofactor">
    <cofactor evidence="1">
        <name>[4Fe-4S] cluster</name>
        <dbReference type="ChEBI" id="CHEBI:49883"/>
    </cofactor>
</comment>
<accession>A0A151QZD4</accession>
<comment type="similarity">
    <text evidence="3">Belongs to the DNA glycosylase family. DEMETER subfamily.</text>
</comment>
<gene>
    <name evidence="11" type="ORF">KK1_043282</name>
</gene>
<dbReference type="InterPro" id="IPR028925">
    <property type="entry name" value="RRM_DME"/>
</dbReference>
<feature type="domain" description="HhH-GPD" evidence="10">
    <location>
        <begin position="98"/>
        <end position="327"/>
    </location>
</feature>
<proteinExistence type="inferred from homology"/>
<dbReference type="EMBL" id="KQ484338">
    <property type="protein sequence ID" value="KYP35674.1"/>
    <property type="molecule type" value="Genomic_DNA"/>
</dbReference>
<evidence type="ECO:0000256" key="2">
    <source>
        <dbReference type="ARBA" id="ARBA00004123"/>
    </source>
</evidence>
<sequence length="695" mass="80550">MTKKLVVYKKTRQLVPYKRSSLVDVLLDEETSRVWDLLKDEKRHEEHDETKRKYWEDIREMYRMKVNSFINLMHLIQGDRRFLLWKGSVLDSVVGVFLTQNVSDFLSSSTFMTLAARFPVEKQEPIRNHIVFTNPKSEKTDPLGMHFGEKKSTEKKNKNKEEKEKLMEEKQQYWDTLRKIYTKSPRDSDHMDSVDWEAVRCAQASEVAKAIASRGQHNIIGGRIQSLLNNLMNSTGTMDLEWLRDAPQKEVKEYLLTIYGLGLKSVECIRLLALRHDAFPVDINVARIVVRLGWVPLQPLPEYIQLHNLEMFPDSNKIQQYLWPRLCTLDRDTLYELHYQLITFGKVFCTKKKPNCNACPLRGDCKHFASASESEKLALPESTSNQPISVTRKLAFPEVKISLTTEAKICEPIIEFPASPEPETTKYDESEAENDGEFLNDDYEDIEDIPTIKLSSEETHNCSLEESEHDINKSTSLVALHADAANIPIPKMKNASRLKTERLVYVLPDEHPLLVECTPREKDDPSRYLLVVWTTGINKNEIFYDVKALFLVKKKVFGKKTNTSFCVLIRNYIHDVMKQIPCRTAMRGRFPLNGTYFQVNEVFVDYASMIHPINVPRKWLWNLEKRIVYFGTGISSIMKGMSMQQIRYCFWKGFICVRAFDAKTRAPRPISSILHRSTTAKVGKNNKKVPMDDDE</sequence>
<dbReference type="InterPro" id="IPR003265">
    <property type="entry name" value="HhH-GPD_domain"/>
</dbReference>
<comment type="subcellular location">
    <subcellularLocation>
        <location evidence="2">Nucleus</location>
    </subcellularLocation>
</comment>
<dbReference type="GO" id="GO:0051539">
    <property type="term" value="F:4 iron, 4 sulfur cluster binding"/>
    <property type="evidence" value="ECO:0007669"/>
    <property type="project" value="InterPro"/>
</dbReference>
<dbReference type="SMART" id="SM00478">
    <property type="entry name" value="ENDO3c"/>
    <property type="match status" value="1"/>
</dbReference>
<evidence type="ECO:0000313" key="12">
    <source>
        <dbReference type="Proteomes" id="UP000075243"/>
    </source>
</evidence>
<dbReference type="GO" id="GO:0006284">
    <property type="term" value="P:base-excision repair"/>
    <property type="evidence" value="ECO:0007669"/>
    <property type="project" value="InterPro"/>
</dbReference>
<dbReference type="PANTHER" id="PTHR46213:SF26">
    <property type="entry name" value="HHH-GPD BASE EXCISION DNA REPAIR FAMILY PROTEIN"/>
    <property type="match status" value="1"/>
</dbReference>
<dbReference type="Gramene" id="C.cajan_42612.t">
    <property type="protein sequence ID" value="C.cajan_42612.t"/>
    <property type="gene ID" value="C.cajan_42612"/>
</dbReference>
<dbReference type="AlphaFoldDB" id="A0A151QZD4"/>
<evidence type="ECO:0000259" key="10">
    <source>
        <dbReference type="SMART" id="SM00478"/>
    </source>
</evidence>
<evidence type="ECO:0000256" key="9">
    <source>
        <dbReference type="SAM" id="MobiDB-lite"/>
    </source>
</evidence>
<dbReference type="GO" id="GO:0003677">
    <property type="term" value="F:DNA binding"/>
    <property type="evidence" value="ECO:0007669"/>
    <property type="project" value="UniProtKB-KW"/>
</dbReference>
<protein>
    <submittedName>
        <fullName evidence="11">Protein ROS1</fullName>
    </submittedName>
</protein>
<dbReference type="GO" id="GO:0141166">
    <property type="term" value="P:chromosomal 5-methylcytosine DNA demethylation pathway"/>
    <property type="evidence" value="ECO:0007669"/>
    <property type="project" value="InterPro"/>
</dbReference>
<dbReference type="InterPro" id="IPR044811">
    <property type="entry name" value="DME/ROS1"/>
</dbReference>
<dbReference type="GO" id="GO:0005634">
    <property type="term" value="C:nucleus"/>
    <property type="evidence" value="ECO:0007669"/>
    <property type="project" value="UniProtKB-SubCell"/>
</dbReference>
<evidence type="ECO:0000256" key="5">
    <source>
        <dbReference type="ARBA" id="ARBA00023004"/>
    </source>
</evidence>